<sequence>MAEEKIICCGDPYRGNNDALMGALLGRQDNGAEMAAMMNGGANNWMNNPFAYMMMMGMMRMMYGEGWNQGGNLQNAEIQGQLNAIRTQMSDNQNSNLLMDGIHGNTGAIRSLSDNLNCDFNMLNQSICAVRSAIQEVSGQVGFSAERVINAVNMGDCNVIQALQNCCCQTQQAILKMGYEQQLATCQQTGELRNGQRDLGVAIAQGFSATAFQAQQDKCDIIRAGQDNTQRIIDTLNNHWSAEDKLKIQDLKFELSQERQNRYIASVMNGGCGCASGNMCGGV</sequence>
<protein>
    <submittedName>
        <fullName evidence="1">Uncharacterized protein</fullName>
    </submittedName>
</protein>
<dbReference type="EMBL" id="QSJP01000001">
    <property type="protein sequence ID" value="RHD91614.1"/>
    <property type="molecule type" value="Genomic_DNA"/>
</dbReference>
<dbReference type="Proteomes" id="UP000284785">
    <property type="component" value="Unassembled WGS sequence"/>
</dbReference>
<name>A0A414HV12_BACT4</name>
<organism evidence="1 2">
    <name type="scientific">Bacteroides thetaiotaomicron</name>
    <dbReference type="NCBI Taxonomy" id="818"/>
    <lineage>
        <taxon>Bacteria</taxon>
        <taxon>Pseudomonadati</taxon>
        <taxon>Bacteroidota</taxon>
        <taxon>Bacteroidia</taxon>
        <taxon>Bacteroidales</taxon>
        <taxon>Bacteroidaceae</taxon>
        <taxon>Bacteroides</taxon>
    </lineage>
</organism>
<reference evidence="1 2" key="1">
    <citation type="submission" date="2018-08" db="EMBL/GenBank/DDBJ databases">
        <title>A genome reference for cultivated species of the human gut microbiota.</title>
        <authorList>
            <person name="Zou Y."/>
            <person name="Xue W."/>
            <person name="Luo G."/>
        </authorList>
    </citation>
    <scope>NUCLEOTIDE SEQUENCE [LARGE SCALE GENOMIC DNA]</scope>
    <source>
        <strain evidence="1 2">AM30-26</strain>
    </source>
</reference>
<dbReference type="AlphaFoldDB" id="A0A414HV12"/>
<evidence type="ECO:0000313" key="2">
    <source>
        <dbReference type="Proteomes" id="UP000284785"/>
    </source>
</evidence>
<proteinExistence type="predicted"/>
<evidence type="ECO:0000313" key="1">
    <source>
        <dbReference type="EMBL" id="RHD91614.1"/>
    </source>
</evidence>
<accession>A0A414HV12</accession>
<gene>
    <name evidence="1" type="ORF">DW780_01015</name>
</gene>
<comment type="caution">
    <text evidence="1">The sequence shown here is derived from an EMBL/GenBank/DDBJ whole genome shotgun (WGS) entry which is preliminary data.</text>
</comment>